<reference evidence="1 2" key="1">
    <citation type="submission" date="2015-09" db="EMBL/GenBank/DDBJ databases">
        <title>Trachymyrmex zeteki WGS genome.</title>
        <authorList>
            <person name="Nygaard S."/>
            <person name="Hu H."/>
            <person name="Boomsma J."/>
            <person name="Zhang G."/>
        </authorList>
    </citation>
    <scope>NUCLEOTIDE SEQUENCE [LARGE SCALE GENOMIC DNA]</scope>
    <source>
        <strain evidence="1">Tzet28-1</strain>
        <tissue evidence="1">Whole body</tissue>
    </source>
</reference>
<keyword evidence="2" id="KW-1185">Reference proteome</keyword>
<evidence type="ECO:0000313" key="2">
    <source>
        <dbReference type="Proteomes" id="UP000075809"/>
    </source>
</evidence>
<accession>A0A151WEH9</accession>
<protein>
    <submittedName>
        <fullName evidence="1">Uncharacterized protein</fullName>
    </submittedName>
</protein>
<dbReference type="Proteomes" id="UP000075809">
    <property type="component" value="Unassembled WGS sequence"/>
</dbReference>
<proteinExistence type="predicted"/>
<name>A0A151WEH9_9HYME</name>
<organism evidence="1 2">
    <name type="scientific">Mycetomoellerius zeteki</name>
    <dbReference type="NCBI Taxonomy" id="64791"/>
    <lineage>
        <taxon>Eukaryota</taxon>
        <taxon>Metazoa</taxon>
        <taxon>Ecdysozoa</taxon>
        <taxon>Arthropoda</taxon>
        <taxon>Hexapoda</taxon>
        <taxon>Insecta</taxon>
        <taxon>Pterygota</taxon>
        <taxon>Neoptera</taxon>
        <taxon>Endopterygota</taxon>
        <taxon>Hymenoptera</taxon>
        <taxon>Apocrita</taxon>
        <taxon>Aculeata</taxon>
        <taxon>Formicoidea</taxon>
        <taxon>Formicidae</taxon>
        <taxon>Myrmicinae</taxon>
        <taxon>Mycetomoellerius</taxon>
    </lineage>
</organism>
<gene>
    <name evidence="1" type="ORF">ALC60_14700</name>
</gene>
<dbReference type="AlphaFoldDB" id="A0A151WEH9"/>
<evidence type="ECO:0000313" key="1">
    <source>
        <dbReference type="EMBL" id="KYQ46278.1"/>
    </source>
</evidence>
<dbReference type="EMBL" id="KQ983238">
    <property type="protein sequence ID" value="KYQ46278.1"/>
    <property type="molecule type" value="Genomic_DNA"/>
</dbReference>
<sequence>MCDNGVEKKIEIEISVSRKNVRRVYFADRIAHEILSLDEILQQCSRNVPADARDSTRDFAGRDSVARYRSCWTNAPRSVGDRSDGDWTEVRVVRYRYFLSQREGNGTPPWNKEILSRRGSPRNGLDFYHVIERRRIPDMAKADDNHLHP</sequence>